<dbReference type="InterPro" id="IPR018076">
    <property type="entry name" value="T2SS_GspF_dom"/>
</dbReference>
<keyword evidence="9" id="KW-1185">Reference proteome</keyword>
<dbReference type="EMBL" id="JAKFHA010000021">
    <property type="protein sequence ID" value="MCF2531161.1"/>
    <property type="molecule type" value="Genomic_DNA"/>
</dbReference>
<evidence type="ECO:0000256" key="4">
    <source>
        <dbReference type="ARBA" id="ARBA00022989"/>
    </source>
</evidence>
<keyword evidence="5 6" id="KW-0472">Membrane</keyword>
<keyword evidence="3 6" id="KW-0812">Transmembrane</keyword>
<protein>
    <submittedName>
        <fullName evidence="8">Type II secretion system F family protein</fullName>
    </submittedName>
</protein>
<evidence type="ECO:0000256" key="2">
    <source>
        <dbReference type="ARBA" id="ARBA00022475"/>
    </source>
</evidence>
<dbReference type="Pfam" id="PF00482">
    <property type="entry name" value="T2SSF"/>
    <property type="match status" value="1"/>
</dbReference>
<gene>
    <name evidence="8" type="ORF">LZ495_28635</name>
</gene>
<dbReference type="Proteomes" id="UP001165378">
    <property type="component" value="Unassembled WGS sequence"/>
</dbReference>
<name>A0AA41Q4G8_9ACTN</name>
<sequence length="298" mass="31186">MVLIALTGAGFGLGIVVIVRGLFPPRMSLADALAALHRPPVPAPIAEQGEARWLSRVGRFAVPLLRSTGLPGGRLRRDLQTLGRDVDRHLAEKVAAGAAGLLIPSMLLFSLQGMGAADLGMAAPLAVVLLCGLAMFVLPDAAVRREAAERRREMRHTLSALLDLAVVALAGGAGVEQSLADASAVTKGWAATQIRRALDTASLSRTPPWGALARLGDELDVTELQEFAATIALAGSEGARVRESLSAKAAGLRERLQSEAQAEAVAATERMALPLAMLFLAFLIFIGYPALSHVMTGL</sequence>
<feature type="transmembrane region" description="Helical" evidence="6">
    <location>
        <begin position="6"/>
        <end position="23"/>
    </location>
</feature>
<reference evidence="8" key="1">
    <citation type="submission" date="2022-01" db="EMBL/GenBank/DDBJ databases">
        <title>Genome-Based Taxonomic Classification of the Phylum Actinobacteria.</title>
        <authorList>
            <person name="Gao Y."/>
        </authorList>
    </citation>
    <scope>NUCLEOTIDE SEQUENCE</scope>
    <source>
        <strain evidence="8">KLBMP 8922</strain>
    </source>
</reference>
<feature type="transmembrane region" description="Helical" evidence="6">
    <location>
        <begin position="271"/>
        <end position="291"/>
    </location>
</feature>
<evidence type="ECO:0000256" key="5">
    <source>
        <dbReference type="ARBA" id="ARBA00023136"/>
    </source>
</evidence>
<keyword evidence="2" id="KW-1003">Cell membrane</keyword>
<evidence type="ECO:0000256" key="3">
    <source>
        <dbReference type="ARBA" id="ARBA00022692"/>
    </source>
</evidence>
<accession>A0AA41Q4G8</accession>
<feature type="transmembrane region" description="Helical" evidence="6">
    <location>
        <begin position="119"/>
        <end position="138"/>
    </location>
</feature>
<evidence type="ECO:0000256" key="1">
    <source>
        <dbReference type="ARBA" id="ARBA00004651"/>
    </source>
</evidence>
<evidence type="ECO:0000313" key="8">
    <source>
        <dbReference type="EMBL" id="MCF2531161.1"/>
    </source>
</evidence>
<dbReference type="AlphaFoldDB" id="A0AA41Q4G8"/>
<dbReference type="PANTHER" id="PTHR35007">
    <property type="entry name" value="INTEGRAL MEMBRANE PROTEIN-RELATED"/>
    <property type="match status" value="1"/>
</dbReference>
<feature type="transmembrane region" description="Helical" evidence="6">
    <location>
        <begin position="94"/>
        <end position="113"/>
    </location>
</feature>
<comment type="caution">
    <text evidence="8">The sequence shown here is derived from an EMBL/GenBank/DDBJ whole genome shotgun (WGS) entry which is preliminary data.</text>
</comment>
<comment type="subcellular location">
    <subcellularLocation>
        <location evidence="1">Cell membrane</location>
        <topology evidence="1">Multi-pass membrane protein</topology>
    </subcellularLocation>
</comment>
<organism evidence="8 9">
    <name type="scientific">Yinghuangia soli</name>
    <dbReference type="NCBI Taxonomy" id="2908204"/>
    <lineage>
        <taxon>Bacteria</taxon>
        <taxon>Bacillati</taxon>
        <taxon>Actinomycetota</taxon>
        <taxon>Actinomycetes</taxon>
        <taxon>Kitasatosporales</taxon>
        <taxon>Streptomycetaceae</taxon>
        <taxon>Yinghuangia</taxon>
    </lineage>
</organism>
<dbReference type="PANTHER" id="PTHR35007:SF1">
    <property type="entry name" value="PILUS ASSEMBLY PROTEIN"/>
    <property type="match status" value="1"/>
</dbReference>
<proteinExistence type="predicted"/>
<evidence type="ECO:0000259" key="7">
    <source>
        <dbReference type="Pfam" id="PF00482"/>
    </source>
</evidence>
<evidence type="ECO:0000313" key="9">
    <source>
        <dbReference type="Proteomes" id="UP001165378"/>
    </source>
</evidence>
<dbReference type="RefSeq" id="WP_235055828.1">
    <property type="nucleotide sequence ID" value="NZ_JAKFHA010000021.1"/>
</dbReference>
<keyword evidence="4 6" id="KW-1133">Transmembrane helix</keyword>
<feature type="domain" description="Type II secretion system protein GspF" evidence="7">
    <location>
        <begin position="162"/>
        <end position="289"/>
    </location>
</feature>
<dbReference type="GO" id="GO:0005886">
    <property type="term" value="C:plasma membrane"/>
    <property type="evidence" value="ECO:0007669"/>
    <property type="project" value="UniProtKB-SubCell"/>
</dbReference>
<evidence type="ECO:0000256" key="6">
    <source>
        <dbReference type="SAM" id="Phobius"/>
    </source>
</evidence>